<dbReference type="OrthoDB" id="2438950at2759"/>
<sequence>MSHNIHHPHSVPRSRDRVRSLLINSDTISVSELHPALVLELEIDKTSDTTDTSATITNTTTPAPDQLRVNHLRHIRNVNLNKATFSRYSTSGYLNKDQQPYSAEVLNYIHSPEFMSSWPSTGIDSACSRHSDPTSLSLALFPIVVYREVIWALASPHLNQMVSLSMPLSDTRRYLDVVARLGKLEFIHVVVDLQTKNRPCRDEAMQVLVQLVKDHRQRFPGRLKTVTSSEVLAMWSALWSRSIEIENVEIQRMLPPYQPQALNCTNWPRIAPFLESTDFSRVRDIRGLEPNAINPRFLQRCRRLVTFSAESVQRGYFDWAVREKQESEASLGQGAVGSFLPEAASSSLEWSPDGGSAMPVTLPQPPPQASFVTRPLVPLAKLSLYGCDIDALPDINAIATAFCNTLESLFIKFKPFHGPIKTILVGQGCTANLPCLTDIRILAHGHRLALDPFLLTHCPKLVWVEIVDNTREYTCEEVVPHHPADLPRVIELELQGLGALGFHPDTLKTTRNLRVLTLLLMQSKCCFIPPINELKRSYGLADLFVPGAGEGSQERIVAGSLRRLYMNGHWSFENPSVLMQLSGSDLGRLWQKQQQQQ</sequence>
<dbReference type="EMBL" id="KV442024">
    <property type="protein sequence ID" value="OAQ32647.1"/>
    <property type="molecule type" value="Genomic_DNA"/>
</dbReference>
<dbReference type="AlphaFoldDB" id="A0A197K4S3"/>
<organism evidence="1 2">
    <name type="scientific">Linnemannia elongata AG-77</name>
    <dbReference type="NCBI Taxonomy" id="1314771"/>
    <lineage>
        <taxon>Eukaryota</taxon>
        <taxon>Fungi</taxon>
        <taxon>Fungi incertae sedis</taxon>
        <taxon>Mucoromycota</taxon>
        <taxon>Mortierellomycotina</taxon>
        <taxon>Mortierellomycetes</taxon>
        <taxon>Mortierellales</taxon>
        <taxon>Mortierellaceae</taxon>
        <taxon>Linnemannia</taxon>
    </lineage>
</organism>
<keyword evidence="2" id="KW-1185">Reference proteome</keyword>
<reference evidence="1 2" key="1">
    <citation type="submission" date="2016-05" db="EMBL/GenBank/DDBJ databases">
        <title>Genome sequencing reveals origins of a unique bacterial endosymbiosis in the earliest lineages of terrestrial Fungi.</title>
        <authorList>
            <consortium name="DOE Joint Genome Institute"/>
            <person name="Uehling J."/>
            <person name="Gryganskyi A."/>
            <person name="Hameed K."/>
            <person name="Tschaplinski T."/>
            <person name="Misztal P."/>
            <person name="Wu S."/>
            <person name="Desiro A."/>
            <person name="Vande Pol N."/>
            <person name="Du Z.-Y."/>
            <person name="Zienkiewicz A."/>
            <person name="Zienkiewicz K."/>
            <person name="Morin E."/>
            <person name="Tisserant E."/>
            <person name="Splivallo R."/>
            <person name="Hainaut M."/>
            <person name="Henrissat B."/>
            <person name="Ohm R."/>
            <person name="Kuo A."/>
            <person name="Yan J."/>
            <person name="Lipzen A."/>
            <person name="Nolan M."/>
            <person name="Labutti K."/>
            <person name="Barry K."/>
            <person name="Goldstein A."/>
            <person name="Labbe J."/>
            <person name="Schadt C."/>
            <person name="Tuskan G."/>
            <person name="Grigoriev I."/>
            <person name="Martin F."/>
            <person name="Vilgalys R."/>
            <person name="Bonito G."/>
        </authorList>
    </citation>
    <scope>NUCLEOTIDE SEQUENCE [LARGE SCALE GENOMIC DNA]</scope>
    <source>
        <strain evidence="1 2">AG-77</strain>
    </source>
</reference>
<name>A0A197K4S3_9FUNG</name>
<evidence type="ECO:0000313" key="1">
    <source>
        <dbReference type="EMBL" id="OAQ32647.1"/>
    </source>
</evidence>
<evidence type="ECO:0008006" key="3">
    <source>
        <dbReference type="Google" id="ProtNLM"/>
    </source>
</evidence>
<evidence type="ECO:0000313" key="2">
    <source>
        <dbReference type="Proteomes" id="UP000078512"/>
    </source>
</evidence>
<proteinExistence type="predicted"/>
<protein>
    <recommendedName>
        <fullName evidence="3">F-box domain-containing protein</fullName>
    </recommendedName>
</protein>
<dbReference type="Proteomes" id="UP000078512">
    <property type="component" value="Unassembled WGS sequence"/>
</dbReference>
<accession>A0A197K4S3</accession>
<gene>
    <name evidence="1" type="ORF">K457DRAFT_153481</name>
</gene>